<dbReference type="FunFam" id="3.40.1160.10:FF:000004">
    <property type="entry name" value="Acetylglutamate kinase"/>
    <property type="match status" value="1"/>
</dbReference>
<dbReference type="GO" id="GO:0003991">
    <property type="term" value="F:acetylglutamate kinase activity"/>
    <property type="evidence" value="ECO:0007669"/>
    <property type="project" value="UniProtKB-UniRule"/>
</dbReference>
<dbReference type="GO" id="GO:0005524">
    <property type="term" value="F:ATP binding"/>
    <property type="evidence" value="ECO:0007669"/>
    <property type="project" value="UniProtKB-UniRule"/>
</dbReference>
<evidence type="ECO:0000256" key="7">
    <source>
        <dbReference type="ARBA" id="ARBA00022840"/>
    </source>
</evidence>
<evidence type="ECO:0000256" key="6">
    <source>
        <dbReference type="ARBA" id="ARBA00022777"/>
    </source>
</evidence>
<evidence type="ECO:0000313" key="12">
    <source>
        <dbReference type="Proteomes" id="UP000482578"/>
    </source>
</evidence>
<dbReference type="InterPro" id="IPR001048">
    <property type="entry name" value="Asp/Glu/Uridylate_kinase"/>
</dbReference>
<dbReference type="PANTHER" id="PTHR23342">
    <property type="entry name" value="N-ACETYLGLUTAMATE SYNTHASE"/>
    <property type="match status" value="1"/>
</dbReference>
<comment type="function">
    <text evidence="9">Catalyzes the ATP-dependent phosphorylation of N-acetyl-L-glutamate.</text>
</comment>
<feature type="site" description="Transition state stabilizer" evidence="9">
    <location>
        <position position="232"/>
    </location>
</feature>
<keyword evidence="12" id="KW-1185">Reference proteome</keyword>
<dbReference type="Pfam" id="PF00696">
    <property type="entry name" value="AA_kinase"/>
    <property type="match status" value="1"/>
</dbReference>
<dbReference type="GO" id="GO:0042450">
    <property type="term" value="P:L-arginine biosynthetic process via ornithine"/>
    <property type="evidence" value="ECO:0007669"/>
    <property type="project" value="UniProtKB-UniRule"/>
</dbReference>
<keyword evidence="4 9" id="KW-0808">Transferase</keyword>
<name>A0A6B2KTQ4_9NEIS</name>
<feature type="binding site" evidence="9">
    <location>
        <position position="72"/>
    </location>
    <ligand>
        <name>substrate</name>
    </ligand>
</feature>
<dbReference type="NCBIfam" id="TIGR00761">
    <property type="entry name" value="argB"/>
    <property type="match status" value="1"/>
</dbReference>
<protein>
    <recommendedName>
        <fullName evidence="9">Acetylglutamate kinase</fullName>
        <ecNumber evidence="9">2.7.2.8</ecNumber>
    </recommendedName>
    <alternativeName>
        <fullName evidence="9">N-acetyl-L-glutamate 5-phosphotransferase</fullName>
    </alternativeName>
    <alternativeName>
        <fullName evidence="9">NAG kinase</fullName>
        <shortName evidence="9">NAGK</shortName>
    </alternativeName>
</protein>
<evidence type="ECO:0000256" key="4">
    <source>
        <dbReference type="ARBA" id="ARBA00022679"/>
    </source>
</evidence>
<dbReference type="Proteomes" id="UP000482578">
    <property type="component" value="Unassembled WGS sequence"/>
</dbReference>
<dbReference type="EMBL" id="JAAGAA010000011">
    <property type="protein sequence ID" value="NDV13612.1"/>
    <property type="molecule type" value="Genomic_DNA"/>
</dbReference>
<dbReference type="CDD" id="cd04238">
    <property type="entry name" value="AAK_NAGK-like"/>
    <property type="match status" value="1"/>
</dbReference>
<evidence type="ECO:0000313" key="11">
    <source>
        <dbReference type="EMBL" id="NDV13612.1"/>
    </source>
</evidence>
<accession>A0A6B2KTQ4</accession>
<dbReference type="GO" id="GO:0005737">
    <property type="term" value="C:cytoplasm"/>
    <property type="evidence" value="ECO:0007669"/>
    <property type="project" value="UniProtKB-SubCell"/>
</dbReference>
<dbReference type="InterPro" id="IPR037528">
    <property type="entry name" value="ArgB"/>
</dbReference>
<evidence type="ECO:0000256" key="3">
    <source>
        <dbReference type="ARBA" id="ARBA00022605"/>
    </source>
</evidence>
<dbReference type="InterPro" id="IPR001057">
    <property type="entry name" value="Glu/AcGlu_kinase"/>
</dbReference>
<dbReference type="PIRSF" id="PIRSF000728">
    <property type="entry name" value="NAGK"/>
    <property type="match status" value="1"/>
</dbReference>
<comment type="pathway">
    <text evidence="1 9">Amino-acid biosynthesis; L-arginine biosynthesis; N(2)-acetyl-L-ornithine from L-glutamate: step 2/4.</text>
</comment>
<evidence type="ECO:0000259" key="10">
    <source>
        <dbReference type="Pfam" id="PF00696"/>
    </source>
</evidence>
<dbReference type="AlphaFoldDB" id="A0A6B2KTQ4"/>
<dbReference type="InterPro" id="IPR036393">
    <property type="entry name" value="AceGlu_kinase-like_sf"/>
</dbReference>
<comment type="caution">
    <text evidence="11">The sequence shown here is derived from an EMBL/GenBank/DDBJ whole genome shotgun (WGS) entry which is preliminary data.</text>
</comment>
<dbReference type="PRINTS" id="PR00474">
    <property type="entry name" value="GLU5KINASE"/>
</dbReference>
<sequence length="273" mass="27345">MPTPATAGRGTLVVKYGGNAMTDASLQHAFLKDVAALAAEGWRLVVVHGGGPQIDAMLGRLGLDGRFVNGLRVTDETTMAVVQLVLAGAVGPDLVAGLQRAGARAFGVSGVDGGLLGARKRWGEGPNGRPLDLGRVGEVVRVDTDVLATLLDAGYLPVVAPFALAEDGAPCNVNADFAAAAIARALGADALLMLTNTAGVLDRDGVVLAELDGEAVASLIAAGTIGGGMLPKVEAALATARQGVGYVRIVDGRVAGALTAAVREGRGGTAIRA</sequence>
<dbReference type="RefSeq" id="WP_163316801.1">
    <property type="nucleotide sequence ID" value="NZ_JAAGAA010000011.1"/>
</dbReference>
<evidence type="ECO:0000256" key="1">
    <source>
        <dbReference type="ARBA" id="ARBA00004828"/>
    </source>
</evidence>
<feature type="site" description="Transition state stabilizer" evidence="9">
    <location>
        <position position="15"/>
    </location>
</feature>
<dbReference type="Gene3D" id="3.40.1160.10">
    <property type="entry name" value="Acetylglutamate kinase-like"/>
    <property type="match status" value="1"/>
</dbReference>
<keyword evidence="2 9" id="KW-0055">Arginine biosynthesis</keyword>
<comment type="subcellular location">
    <subcellularLocation>
        <location evidence="9">Cytoplasm</location>
    </subcellularLocation>
</comment>
<keyword evidence="9" id="KW-0963">Cytoplasm</keyword>
<dbReference type="HAMAP" id="MF_00082">
    <property type="entry name" value="ArgB"/>
    <property type="match status" value="1"/>
</dbReference>
<evidence type="ECO:0000256" key="8">
    <source>
        <dbReference type="ARBA" id="ARBA00048141"/>
    </source>
</evidence>
<dbReference type="InterPro" id="IPR004662">
    <property type="entry name" value="AcgluKinase_fam"/>
</dbReference>
<proteinExistence type="inferred from homology"/>
<gene>
    <name evidence="9 11" type="primary">argB</name>
    <name evidence="11" type="ORF">GZH52_12560</name>
</gene>
<feature type="binding site" evidence="9">
    <location>
        <position position="172"/>
    </location>
    <ligand>
        <name>substrate</name>
    </ligand>
</feature>
<keyword evidence="7 9" id="KW-0067">ATP-binding</keyword>
<comment type="similarity">
    <text evidence="9">Belongs to the acetylglutamate kinase family. ArgB subfamily.</text>
</comment>
<feature type="binding site" evidence="9">
    <location>
        <begin position="50"/>
        <end position="51"/>
    </location>
    <ligand>
        <name>substrate</name>
    </ligand>
</feature>
<dbReference type="UniPathway" id="UPA00068">
    <property type="reaction ID" value="UER00107"/>
</dbReference>
<dbReference type="PANTHER" id="PTHR23342:SF0">
    <property type="entry name" value="N-ACETYLGLUTAMATE SYNTHASE, MITOCHONDRIAL"/>
    <property type="match status" value="1"/>
</dbReference>
<dbReference type="EC" id="2.7.2.8" evidence="9"/>
<reference evidence="11 12" key="1">
    <citation type="submission" date="2020-02" db="EMBL/GenBank/DDBJ databases">
        <authorList>
            <person name="Yang Z."/>
        </authorList>
    </citation>
    <scope>NUCLEOTIDE SEQUENCE [LARGE SCALE GENOMIC DNA]</scope>
    <source>
        <strain evidence="11 12">HX-7-9</strain>
    </source>
</reference>
<comment type="catalytic activity">
    <reaction evidence="8 9">
        <text>N-acetyl-L-glutamate + ATP = N-acetyl-L-glutamyl 5-phosphate + ADP</text>
        <dbReference type="Rhea" id="RHEA:14629"/>
        <dbReference type="ChEBI" id="CHEBI:30616"/>
        <dbReference type="ChEBI" id="CHEBI:44337"/>
        <dbReference type="ChEBI" id="CHEBI:57936"/>
        <dbReference type="ChEBI" id="CHEBI:456216"/>
        <dbReference type="EC" id="2.7.2.8"/>
    </reaction>
</comment>
<keyword evidence="6 9" id="KW-0418">Kinase</keyword>
<keyword evidence="5 9" id="KW-0547">Nucleotide-binding</keyword>
<feature type="domain" description="Aspartate/glutamate/uridylate kinase" evidence="10">
    <location>
        <begin position="11"/>
        <end position="251"/>
    </location>
</feature>
<dbReference type="SUPFAM" id="SSF53633">
    <property type="entry name" value="Carbamate kinase-like"/>
    <property type="match status" value="1"/>
</dbReference>
<evidence type="ECO:0000256" key="5">
    <source>
        <dbReference type="ARBA" id="ARBA00022741"/>
    </source>
</evidence>
<evidence type="ECO:0000256" key="2">
    <source>
        <dbReference type="ARBA" id="ARBA00022571"/>
    </source>
</evidence>
<keyword evidence="3 9" id="KW-0028">Amino-acid biosynthesis</keyword>
<organism evidence="11 12">
    <name type="scientific">Crenobacter caeni</name>
    <dbReference type="NCBI Taxonomy" id="2705474"/>
    <lineage>
        <taxon>Bacteria</taxon>
        <taxon>Pseudomonadati</taxon>
        <taxon>Pseudomonadota</taxon>
        <taxon>Betaproteobacteria</taxon>
        <taxon>Neisseriales</taxon>
        <taxon>Neisseriaceae</taxon>
        <taxon>Crenobacter</taxon>
    </lineage>
</organism>
<evidence type="ECO:0000256" key="9">
    <source>
        <dbReference type="HAMAP-Rule" id="MF_00082"/>
    </source>
</evidence>